<keyword evidence="1" id="KW-1133">Transmembrane helix</keyword>
<organism evidence="2">
    <name type="scientific">Longilinea arvoryzae</name>
    <dbReference type="NCBI Taxonomy" id="360412"/>
    <lineage>
        <taxon>Bacteria</taxon>
        <taxon>Bacillati</taxon>
        <taxon>Chloroflexota</taxon>
        <taxon>Anaerolineae</taxon>
        <taxon>Anaerolineales</taxon>
        <taxon>Anaerolineaceae</taxon>
        <taxon>Longilinea</taxon>
    </lineage>
</organism>
<evidence type="ECO:0000256" key="1">
    <source>
        <dbReference type="SAM" id="Phobius"/>
    </source>
</evidence>
<reference evidence="2" key="1">
    <citation type="submission" date="2015-07" db="EMBL/GenBank/DDBJ databases">
        <title>Draft Genome Sequences of Anaerolinea thermolimosa IMO-1, Bellilinea caldifistulae GOMI-1, Leptolinea tardivitalis YMTK-2, Levilinea saccharolytica KIBI-1,Longilinea arvoryzae KOME-1, Previously Described as Members of the Anaerolineaceae (Chloroflexi).</title>
        <authorList>
            <person name="Sekiguchi Y."/>
            <person name="Ohashi A."/>
            <person name="Matsuura N."/>
            <person name="Tourlousse M.D."/>
        </authorList>
    </citation>
    <scope>NUCLEOTIDE SEQUENCE [LARGE SCALE GENOMIC DNA]</scope>
    <source>
        <strain evidence="2">KOME-1</strain>
    </source>
</reference>
<evidence type="ECO:0000313" key="2">
    <source>
        <dbReference type="EMBL" id="GAP14649.1"/>
    </source>
</evidence>
<dbReference type="EMBL" id="DF967972">
    <property type="protein sequence ID" value="GAP14649.1"/>
    <property type="molecule type" value="Genomic_DNA"/>
</dbReference>
<dbReference type="RefSeq" id="WP_075073889.1">
    <property type="nucleotide sequence ID" value="NZ_DF967972.1"/>
</dbReference>
<accession>A0A0S7BGI1</accession>
<gene>
    <name evidence="2" type="ORF">LARV_02423</name>
</gene>
<dbReference type="OrthoDB" id="165679at2"/>
<keyword evidence="1" id="KW-0812">Transmembrane</keyword>
<dbReference type="AlphaFoldDB" id="A0A0S7BGI1"/>
<feature type="transmembrane region" description="Helical" evidence="1">
    <location>
        <begin position="6"/>
        <end position="24"/>
    </location>
</feature>
<feature type="transmembrane region" description="Helical" evidence="1">
    <location>
        <begin position="61"/>
        <end position="81"/>
    </location>
</feature>
<sequence length="89" mass="9767">MTPQAFLFGVLVSTLIGALFHLWRGGSLKRLILYVALSWLGFWAGHLLASQLNWNFAAVGPLNLGMAILTAVIVLAVGYWLSLVKIEKQ</sequence>
<feature type="transmembrane region" description="Helical" evidence="1">
    <location>
        <begin position="31"/>
        <end position="49"/>
    </location>
</feature>
<dbReference type="STRING" id="360412.LARV_02423"/>
<evidence type="ECO:0000313" key="3">
    <source>
        <dbReference type="Proteomes" id="UP000055060"/>
    </source>
</evidence>
<protein>
    <recommendedName>
        <fullName evidence="4">Transglycosylase associated protein</fullName>
    </recommendedName>
</protein>
<dbReference type="Proteomes" id="UP000055060">
    <property type="component" value="Unassembled WGS sequence"/>
</dbReference>
<keyword evidence="3" id="KW-1185">Reference proteome</keyword>
<proteinExistence type="predicted"/>
<name>A0A0S7BGI1_9CHLR</name>
<keyword evidence="1" id="KW-0472">Membrane</keyword>
<evidence type="ECO:0008006" key="4">
    <source>
        <dbReference type="Google" id="ProtNLM"/>
    </source>
</evidence>